<dbReference type="GeneID" id="54588171"/>
<evidence type="ECO:0000313" key="3">
    <source>
        <dbReference type="Proteomes" id="UP000800094"/>
    </source>
</evidence>
<organism evidence="2 3">
    <name type="scientific">Trematosphaeria pertusa</name>
    <dbReference type="NCBI Taxonomy" id="390896"/>
    <lineage>
        <taxon>Eukaryota</taxon>
        <taxon>Fungi</taxon>
        <taxon>Dikarya</taxon>
        <taxon>Ascomycota</taxon>
        <taxon>Pezizomycotina</taxon>
        <taxon>Dothideomycetes</taxon>
        <taxon>Pleosporomycetidae</taxon>
        <taxon>Pleosporales</taxon>
        <taxon>Massarineae</taxon>
        <taxon>Trematosphaeriaceae</taxon>
        <taxon>Trematosphaeria</taxon>
    </lineage>
</organism>
<name>A0A6A6IMC1_9PLEO</name>
<gene>
    <name evidence="2" type="ORF">BU26DRAFT_592568</name>
</gene>
<dbReference type="EMBL" id="ML987193">
    <property type="protein sequence ID" value="KAF2251379.1"/>
    <property type="molecule type" value="Genomic_DNA"/>
</dbReference>
<dbReference type="OrthoDB" id="3800967at2759"/>
<accession>A0A6A6IMC1</accession>
<dbReference type="Proteomes" id="UP000800094">
    <property type="component" value="Unassembled WGS sequence"/>
</dbReference>
<keyword evidence="3" id="KW-1185">Reference proteome</keyword>
<reference evidence="2" key="1">
    <citation type="journal article" date="2020" name="Stud. Mycol.">
        <title>101 Dothideomycetes genomes: a test case for predicting lifestyles and emergence of pathogens.</title>
        <authorList>
            <person name="Haridas S."/>
            <person name="Albert R."/>
            <person name="Binder M."/>
            <person name="Bloem J."/>
            <person name="Labutti K."/>
            <person name="Salamov A."/>
            <person name="Andreopoulos B."/>
            <person name="Baker S."/>
            <person name="Barry K."/>
            <person name="Bills G."/>
            <person name="Bluhm B."/>
            <person name="Cannon C."/>
            <person name="Castanera R."/>
            <person name="Culley D."/>
            <person name="Daum C."/>
            <person name="Ezra D."/>
            <person name="Gonzalez J."/>
            <person name="Henrissat B."/>
            <person name="Kuo A."/>
            <person name="Liang C."/>
            <person name="Lipzen A."/>
            <person name="Lutzoni F."/>
            <person name="Magnuson J."/>
            <person name="Mondo S."/>
            <person name="Nolan M."/>
            <person name="Ohm R."/>
            <person name="Pangilinan J."/>
            <person name="Park H.-J."/>
            <person name="Ramirez L."/>
            <person name="Alfaro M."/>
            <person name="Sun H."/>
            <person name="Tritt A."/>
            <person name="Yoshinaga Y."/>
            <person name="Zwiers L.-H."/>
            <person name="Turgeon B."/>
            <person name="Goodwin S."/>
            <person name="Spatafora J."/>
            <person name="Crous P."/>
            <person name="Grigoriev I."/>
        </authorList>
    </citation>
    <scope>NUCLEOTIDE SEQUENCE</scope>
    <source>
        <strain evidence="2">CBS 122368</strain>
    </source>
</reference>
<evidence type="ECO:0000313" key="2">
    <source>
        <dbReference type="EMBL" id="KAF2251379.1"/>
    </source>
</evidence>
<dbReference type="AlphaFoldDB" id="A0A6A6IMC1"/>
<feature type="region of interest" description="Disordered" evidence="1">
    <location>
        <begin position="40"/>
        <end position="59"/>
    </location>
</feature>
<feature type="compositionally biased region" description="Polar residues" evidence="1">
    <location>
        <begin position="71"/>
        <end position="81"/>
    </location>
</feature>
<evidence type="ECO:0000256" key="1">
    <source>
        <dbReference type="SAM" id="MobiDB-lite"/>
    </source>
</evidence>
<protein>
    <recommendedName>
        <fullName evidence="4">F-box domain-containing protein</fullName>
    </recommendedName>
</protein>
<evidence type="ECO:0008006" key="4">
    <source>
        <dbReference type="Google" id="ProtNLM"/>
    </source>
</evidence>
<sequence length="360" mass="40543">MRIFYRRTTRKVVRGPRMAHPVRGKNYDEWEDIEEWAAGESDNEDAGREYHTAPSSPAADGAIEVAIGNGNVTASRGTTDPVTAAPASATDRNNEGAGSNCSHEERPSSSFCCADSARTFFYRFMTLPREIRDIVYAAKFADLPKSIVLRKKTGSFFTGEALFPPILPAFCFANRQILEESVPALLRGRAITMNGGRAVNEATLIDFLDRIPDRKAYKSISEMRIEDSIRLKANQGIGKAIGLCTSLRRLWVEIQAICFVDHFDRKLKQFKDEKDLLEIYDFTALFDLPKLEVVTLALGGGDYYAELLGCSNREVFEPLVKWFDAYIQRKSSKIRLSLKCIPWRDDSYYSPELFGWGPDS</sequence>
<proteinExistence type="predicted"/>
<dbReference type="RefSeq" id="XP_033686383.1">
    <property type="nucleotide sequence ID" value="XM_033834841.1"/>
</dbReference>
<feature type="region of interest" description="Disordered" evidence="1">
    <location>
        <begin position="71"/>
        <end position="107"/>
    </location>
</feature>